<evidence type="ECO:0000313" key="1">
    <source>
        <dbReference type="EMBL" id="MBS5520209.1"/>
    </source>
</evidence>
<proteinExistence type="predicted"/>
<dbReference type="Proteomes" id="UP000754226">
    <property type="component" value="Unassembled WGS sequence"/>
</dbReference>
<sequence length="89" mass="10330">MQPHVRRTFLFDGHRFRCPCFQETVTELNPYRCTGTRITKRAAVWVKSRLSQGLTITGVQKITGIHWNTIRQAEGKANRRPGKPCQMPY</sequence>
<comment type="caution">
    <text evidence="1">The sequence shown here is derived from an EMBL/GenBank/DDBJ whole genome shotgun (WGS) entry which is preliminary data.</text>
</comment>
<gene>
    <name evidence="1" type="ORF">KHX13_07785</name>
</gene>
<evidence type="ECO:0008006" key="3">
    <source>
        <dbReference type="Google" id="ProtNLM"/>
    </source>
</evidence>
<dbReference type="AlphaFoldDB" id="A0A943EHD6"/>
<evidence type="ECO:0000313" key="2">
    <source>
        <dbReference type="Proteomes" id="UP000754226"/>
    </source>
</evidence>
<dbReference type="EMBL" id="JAGZCZ010000009">
    <property type="protein sequence ID" value="MBS5520209.1"/>
    <property type="molecule type" value="Genomic_DNA"/>
</dbReference>
<organism evidence="1 2">
    <name type="scientific">Acidaminococcus intestini</name>
    <dbReference type="NCBI Taxonomy" id="187327"/>
    <lineage>
        <taxon>Bacteria</taxon>
        <taxon>Bacillati</taxon>
        <taxon>Bacillota</taxon>
        <taxon>Negativicutes</taxon>
        <taxon>Acidaminococcales</taxon>
        <taxon>Acidaminococcaceae</taxon>
        <taxon>Acidaminococcus</taxon>
    </lineage>
</organism>
<name>A0A943EHD6_9FIRM</name>
<reference evidence="1" key="1">
    <citation type="submission" date="2021-02" db="EMBL/GenBank/DDBJ databases">
        <title>Infant gut strain persistence is associated with maternal origin, phylogeny, and functional potential including surface adhesion and iron acquisition.</title>
        <authorList>
            <person name="Lou Y.C."/>
        </authorList>
    </citation>
    <scope>NUCLEOTIDE SEQUENCE</scope>
    <source>
        <strain evidence="1">L3_106_000M1_dasL3_106_000M1_concoct_15</strain>
    </source>
</reference>
<protein>
    <recommendedName>
        <fullName evidence="3">Transposase</fullName>
    </recommendedName>
</protein>
<accession>A0A943EHD6</accession>